<protein>
    <submittedName>
        <fullName evidence="2">Preprotein translocase SecA</fullName>
    </submittedName>
</protein>
<name>A0A0A5GIY5_9BACI</name>
<comment type="caution">
    <text evidence="2">The sequence shown here is derived from an EMBL/GenBank/DDBJ whole genome shotgun (WGS) entry which is preliminary data.</text>
</comment>
<dbReference type="PANTHER" id="PTHR33747">
    <property type="entry name" value="UPF0225 PROTEIN SCO1677"/>
    <property type="match status" value="1"/>
</dbReference>
<dbReference type="Pfam" id="PF02810">
    <property type="entry name" value="SEC-C"/>
    <property type="match status" value="1"/>
</dbReference>
<dbReference type="InterPro" id="IPR004027">
    <property type="entry name" value="SEC_C_motif"/>
</dbReference>
<dbReference type="RefSeq" id="WP_051254988.1">
    <property type="nucleotide sequence ID" value="NZ_AULJ01000008.1"/>
</dbReference>
<dbReference type="EMBL" id="AVPF01000003">
    <property type="protein sequence ID" value="KGX91188.1"/>
    <property type="molecule type" value="Genomic_DNA"/>
</dbReference>
<sequence length="400" mass="45784">MTQTFLEKIHPYILSNDPHVQNFVLRMIDEGHLGNEETFFLALEANDRNEPKAIFNNIIPRTKNIPIGEKGFKALLERMKKDDANYDWYKARVLQSSAKHFHTFRSELEELFAPEMINVYAKLPDKSEEEMHENLEIIAYALEKEYDDTKFQYGKKVIENMVQRNILSNSEIAETVRDCIQEDEFDINGLLHLYAAGIANCTELIPDIAPLIHDENDEDYAVELIAEALKRIGTDEVVEHVQPLITKGFHPIGVIEAIKTEKAEEALLSGFDQVSGVMAKTSIAESLCFQLSTKGIPKVEQLIETGYDTQMLLLEEVLYPNLVINKIDHPKLDEWKDLLDKENAPEKEEQMHREIQAKFEEFKKQKANNQATQPIKSTKVGRNEPCPCGSGKKYKKCCGK</sequence>
<dbReference type="AlphaFoldDB" id="A0A0A5GIY5"/>
<dbReference type="Proteomes" id="UP000030403">
    <property type="component" value="Unassembled WGS sequence"/>
</dbReference>
<feature type="region of interest" description="Disordered" evidence="1">
    <location>
        <begin position="362"/>
        <end position="400"/>
    </location>
</feature>
<evidence type="ECO:0000313" key="2">
    <source>
        <dbReference type="EMBL" id="KGX91188.1"/>
    </source>
</evidence>
<keyword evidence="3" id="KW-1185">Reference proteome</keyword>
<dbReference type="eggNOG" id="COG3012">
    <property type="taxonomic scope" value="Bacteria"/>
</dbReference>
<accession>A0A0A5GIY5</accession>
<evidence type="ECO:0000256" key="1">
    <source>
        <dbReference type="SAM" id="MobiDB-lite"/>
    </source>
</evidence>
<dbReference type="STRING" id="1385511.GCA_000425225_00855"/>
<evidence type="ECO:0000313" key="3">
    <source>
        <dbReference type="Proteomes" id="UP000030403"/>
    </source>
</evidence>
<organism evidence="2 3">
    <name type="scientific">Pontibacillus marinus BH030004 = DSM 16465</name>
    <dbReference type="NCBI Taxonomy" id="1385511"/>
    <lineage>
        <taxon>Bacteria</taxon>
        <taxon>Bacillati</taxon>
        <taxon>Bacillota</taxon>
        <taxon>Bacilli</taxon>
        <taxon>Bacillales</taxon>
        <taxon>Bacillaceae</taxon>
        <taxon>Pontibacillus</taxon>
    </lineage>
</organism>
<dbReference type="PANTHER" id="PTHR33747:SF1">
    <property type="entry name" value="ADENYLATE CYCLASE-ASSOCIATED CAP C-TERMINAL DOMAIN-CONTAINING PROTEIN"/>
    <property type="match status" value="1"/>
</dbReference>
<proteinExistence type="predicted"/>
<dbReference type="Gene3D" id="3.10.450.50">
    <property type="match status" value="1"/>
</dbReference>
<reference evidence="2 3" key="1">
    <citation type="submission" date="2013-08" db="EMBL/GenBank/DDBJ databases">
        <authorList>
            <person name="Huang J."/>
            <person name="Wang G."/>
        </authorList>
    </citation>
    <scope>NUCLEOTIDE SEQUENCE [LARGE SCALE GENOMIC DNA]</scope>
    <source>
        <strain evidence="2 3">BH030004</strain>
    </source>
</reference>
<dbReference type="SUPFAM" id="SSF103642">
    <property type="entry name" value="Sec-C motif"/>
    <property type="match status" value="1"/>
</dbReference>
<feature type="compositionally biased region" description="Polar residues" evidence="1">
    <location>
        <begin position="367"/>
        <end position="376"/>
    </location>
</feature>
<gene>
    <name evidence="2" type="ORF">N783_10820</name>
</gene>